<dbReference type="Gene3D" id="3.40.50.1820">
    <property type="entry name" value="alpha/beta hydrolase"/>
    <property type="match status" value="1"/>
</dbReference>
<reference evidence="2" key="1">
    <citation type="journal article" date="2023" name="G3 (Bethesda)">
        <title>Whole genome assemblies of Zophobas morio and Tenebrio molitor.</title>
        <authorList>
            <person name="Kaur S."/>
            <person name="Stinson S.A."/>
            <person name="diCenzo G.C."/>
        </authorList>
    </citation>
    <scope>NUCLEOTIDE SEQUENCE</scope>
    <source>
        <strain evidence="2">QUZm001</strain>
    </source>
</reference>
<sequence>MYKESNIDFSKQSYVEAHGTGTQAGDLEEANAIDRPLAKDVKNRIQYSYKIPEDSIEETARNALPYIENCLFRNISFYMIGYSFGTLVGLEMISLLEEKGYPGIMILIDGSPTYITSSLKKQFPHQTDAEF</sequence>
<proteinExistence type="predicted"/>
<dbReference type="AlphaFoldDB" id="A0AA38MDF1"/>
<feature type="domain" description="Beta-ketoacyl synthase C-terminal" evidence="1">
    <location>
        <begin position="2"/>
        <end position="40"/>
    </location>
</feature>
<dbReference type="GO" id="GO:0016746">
    <property type="term" value="F:acyltransferase activity"/>
    <property type="evidence" value="ECO:0007669"/>
    <property type="project" value="InterPro"/>
</dbReference>
<dbReference type="SUPFAM" id="SSF53474">
    <property type="entry name" value="alpha/beta-Hydrolases"/>
    <property type="match status" value="1"/>
</dbReference>
<gene>
    <name evidence="2" type="ORF">Zmor_018386</name>
</gene>
<dbReference type="Pfam" id="PF02801">
    <property type="entry name" value="Ketoacyl-synt_C"/>
    <property type="match status" value="1"/>
</dbReference>
<protein>
    <recommendedName>
        <fullName evidence="1">Beta-ketoacyl synthase C-terminal domain-containing protein</fullName>
    </recommendedName>
</protein>
<dbReference type="EMBL" id="JALNTZ010000005">
    <property type="protein sequence ID" value="KAJ3652418.1"/>
    <property type="molecule type" value="Genomic_DNA"/>
</dbReference>
<dbReference type="InterPro" id="IPR016039">
    <property type="entry name" value="Thiolase-like"/>
</dbReference>
<organism evidence="2 3">
    <name type="scientific">Zophobas morio</name>
    <dbReference type="NCBI Taxonomy" id="2755281"/>
    <lineage>
        <taxon>Eukaryota</taxon>
        <taxon>Metazoa</taxon>
        <taxon>Ecdysozoa</taxon>
        <taxon>Arthropoda</taxon>
        <taxon>Hexapoda</taxon>
        <taxon>Insecta</taxon>
        <taxon>Pterygota</taxon>
        <taxon>Neoptera</taxon>
        <taxon>Endopterygota</taxon>
        <taxon>Coleoptera</taxon>
        <taxon>Polyphaga</taxon>
        <taxon>Cucujiformia</taxon>
        <taxon>Tenebrionidae</taxon>
        <taxon>Zophobas</taxon>
    </lineage>
</organism>
<comment type="caution">
    <text evidence="2">The sequence shown here is derived from an EMBL/GenBank/DDBJ whole genome shotgun (WGS) entry which is preliminary data.</text>
</comment>
<evidence type="ECO:0000313" key="2">
    <source>
        <dbReference type="EMBL" id="KAJ3652418.1"/>
    </source>
</evidence>
<evidence type="ECO:0000259" key="1">
    <source>
        <dbReference type="Pfam" id="PF02801"/>
    </source>
</evidence>
<keyword evidence="3" id="KW-1185">Reference proteome</keyword>
<name>A0AA38MDF1_9CUCU</name>
<dbReference type="InterPro" id="IPR029058">
    <property type="entry name" value="AB_hydrolase_fold"/>
</dbReference>
<dbReference type="SUPFAM" id="SSF53901">
    <property type="entry name" value="Thiolase-like"/>
    <property type="match status" value="1"/>
</dbReference>
<accession>A0AA38MDF1</accession>
<dbReference type="Proteomes" id="UP001168821">
    <property type="component" value="Unassembled WGS sequence"/>
</dbReference>
<dbReference type="InterPro" id="IPR014031">
    <property type="entry name" value="Ketoacyl_synth_C"/>
</dbReference>
<evidence type="ECO:0000313" key="3">
    <source>
        <dbReference type="Proteomes" id="UP001168821"/>
    </source>
</evidence>
<dbReference type="Gene3D" id="3.40.47.10">
    <property type="match status" value="1"/>
</dbReference>